<evidence type="ECO:0000313" key="3">
    <source>
        <dbReference type="Proteomes" id="UP000596661"/>
    </source>
</evidence>
<dbReference type="EMBL" id="UZAU01000737">
    <property type="status" value="NOT_ANNOTATED_CDS"/>
    <property type="molecule type" value="Genomic_DNA"/>
</dbReference>
<keyword evidence="3" id="KW-1185">Reference proteome</keyword>
<dbReference type="EnsemblPlants" id="evm.model.09.1094">
    <property type="protein sequence ID" value="cds.evm.model.09.1094"/>
    <property type="gene ID" value="evm.TU.09.1094"/>
</dbReference>
<proteinExistence type="predicted"/>
<evidence type="ECO:0000256" key="1">
    <source>
        <dbReference type="SAM" id="MobiDB-lite"/>
    </source>
</evidence>
<reference evidence="2" key="2">
    <citation type="submission" date="2021-03" db="UniProtKB">
        <authorList>
            <consortium name="EnsemblPlants"/>
        </authorList>
    </citation>
    <scope>IDENTIFICATION</scope>
</reference>
<dbReference type="Gramene" id="evm.model.09.1094">
    <property type="protein sequence ID" value="cds.evm.model.09.1094"/>
    <property type="gene ID" value="evm.TU.09.1094"/>
</dbReference>
<feature type="region of interest" description="Disordered" evidence="1">
    <location>
        <begin position="1"/>
        <end position="27"/>
    </location>
</feature>
<feature type="compositionally biased region" description="Low complexity" evidence="1">
    <location>
        <begin position="1"/>
        <end position="11"/>
    </location>
</feature>
<name>A0A803QDC4_CANSA</name>
<evidence type="ECO:0000313" key="2">
    <source>
        <dbReference type="EnsemblPlants" id="cds.evm.model.09.1094"/>
    </source>
</evidence>
<feature type="compositionally biased region" description="Polar residues" evidence="1">
    <location>
        <begin position="12"/>
        <end position="21"/>
    </location>
</feature>
<dbReference type="Proteomes" id="UP000596661">
    <property type="component" value="Chromosome 9"/>
</dbReference>
<reference evidence="2" key="1">
    <citation type="submission" date="2018-11" db="EMBL/GenBank/DDBJ databases">
        <authorList>
            <person name="Grassa J C."/>
        </authorList>
    </citation>
    <scope>NUCLEOTIDE SEQUENCE [LARGE SCALE GENOMIC DNA]</scope>
</reference>
<protein>
    <submittedName>
        <fullName evidence="2">Uncharacterized protein</fullName>
    </submittedName>
</protein>
<accession>A0A803QDC4</accession>
<sequence length="106" mass="11165">MSPSPVVVSSVITHNTQGKSSSTRDKGKGIAYGNAPFNCSATSRSHFKGISIAGPAQIAPAPTAGRKRSYSRQNVPVGGLVRSMLKRARAAQDDFVVVPIMEPPEE</sequence>
<organism evidence="2 3">
    <name type="scientific">Cannabis sativa</name>
    <name type="common">Hemp</name>
    <name type="synonym">Marijuana</name>
    <dbReference type="NCBI Taxonomy" id="3483"/>
    <lineage>
        <taxon>Eukaryota</taxon>
        <taxon>Viridiplantae</taxon>
        <taxon>Streptophyta</taxon>
        <taxon>Embryophyta</taxon>
        <taxon>Tracheophyta</taxon>
        <taxon>Spermatophyta</taxon>
        <taxon>Magnoliopsida</taxon>
        <taxon>eudicotyledons</taxon>
        <taxon>Gunneridae</taxon>
        <taxon>Pentapetalae</taxon>
        <taxon>rosids</taxon>
        <taxon>fabids</taxon>
        <taxon>Rosales</taxon>
        <taxon>Cannabaceae</taxon>
        <taxon>Cannabis</taxon>
    </lineage>
</organism>
<dbReference type="AlphaFoldDB" id="A0A803QDC4"/>